<evidence type="ECO:0000313" key="3">
    <source>
        <dbReference type="EMBL" id="KEH26501.1"/>
    </source>
</evidence>
<reference evidence="4" key="5">
    <citation type="journal article" date="2018" name="Nat. Plants">
        <title>Whole-genome landscape of Medicago truncatula symbiotic genes.</title>
        <authorList>
            <person name="Pecrix Y."/>
            <person name="Gamas P."/>
            <person name="Carrere S."/>
        </authorList>
    </citation>
    <scope>NUCLEOTIDE SEQUENCE</scope>
    <source>
        <tissue evidence="4">Leaves</tissue>
    </source>
</reference>
<reference evidence="7" key="4">
    <citation type="journal article" date="2018" name="Nat. Plants">
        <title>Whole-genome landscape of Medicago truncatula symbiotic genes.</title>
        <authorList>
            <person name="Pecrix Y."/>
            <person name="Staton S.E."/>
            <person name="Sallet E."/>
            <person name="Lelandais-Briere C."/>
            <person name="Moreau S."/>
            <person name="Carrere S."/>
            <person name="Blein T."/>
            <person name="Jardinaud M.F."/>
            <person name="Latrasse D."/>
            <person name="Zouine M."/>
            <person name="Zahm M."/>
            <person name="Kreplak J."/>
            <person name="Mayjonade B."/>
            <person name="Satge C."/>
            <person name="Perez M."/>
            <person name="Cauet S."/>
            <person name="Marande W."/>
            <person name="Chantry-Darmon C."/>
            <person name="Lopez-Roques C."/>
            <person name="Bouchez O."/>
            <person name="Berard A."/>
            <person name="Debelle F."/>
            <person name="Munos S."/>
            <person name="Bendahmane A."/>
            <person name="Berges H."/>
            <person name="Niebel A."/>
            <person name="Buitink J."/>
            <person name="Frugier F."/>
            <person name="Benhamed M."/>
            <person name="Crespi M."/>
            <person name="Gouzy J."/>
            <person name="Gamas P."/>
        </authorList>
    </citation>
    <scope>NUCLEOTIDE SEQUENCE [LARGE SCALE GENOMIC DNA]</scope>
    <source>
        <strain evidence="7">cv. Jemalong A17</strain>
    </source>
</reference>
<accession>A0A072UAP3</accession>
<dbReference type="InterPro" id="IPR009810">
    <property type="entry name" value="Nodulin_late_dom"/>
</dbReference>
<evidence type="ECO:0000313" key="5">
    <source>
        <dbReference type="EnsemblPlants" id="KEH26501"/>
    </source>
</evidence>
<dbReference type="HOGENOM" id="CLU_181053_6_0_1"/>
<evidence type="ECO:0000256" key="1">
    <source>
        <dbReference type="SAM" id="SignalP"/>
    </source>
</evidence>
<evidence type="ECO:0000313" key="7">
    <source>
        <dbReference type="Proteomes" id="UP000265566"/>
    </source>
</evidence>
<keyword evidence="6" id="KW-1185">Reference proteome</keyword>
<evidence type="ECO:0000259" key="2">
    <source>
        <dbReference type="Pfam" id="PF07127"/>
    </source>
</evidence>
<proteinExistence type="predicted"/>
<sequence length="62" mass="7051">MAQFLLFVYFIIIIVSLFLVEAREPTKIPCVSDSDCHKVKKPLLLTCIDGICQYTLEATPFD</sequence>
<dbReference type="Pfam" id="PF07127">
    <property type="entry name" value="Nodulin_late"/>
    <property type="match status" value="1"/>
</dbReference>
<feature type="chain" id="PRO_5014499467" evidence="1">
    <location>
        <begin position="23"/>
        <end position="62"/>
    </location>
</feature>
<dbReference type="AlphaFoldDB" id="A0A072UAP3"/>
<dbReference type="Gramene" id="rna36607">
    <property type="protein sequence ID" value="RHN52004.1"/>
    <property type="gene ID" value="gene36607"/>
</dbReference>
<feature type="signal peptide" evidence="1">
    <location>
        <begin position="1"/>
        <end position="22"/>
    </location>
</feature>
<dbReference type="GO" id="GO:0046872">
    <property type="term" value="F:metal ion binding"/>
    <property type="evidence" value="ECO:0007669"/>
    <property type="project" value="InterPro"/>
</dbReference>
<evidence type="ECO:0000313" key="6">
    <source>
        <dbReference type="Proteomes" id="UP000002051"/>
    </source>
</evidence>
<dbReference type="EMBL" id="PSQE01000006">
    <property type="protein sequence ID" value="RHN52004.1"/>
    <property type="molecule type" value="Genomic_DNA"/>
</dbReference>
<keyword evidence="1" id="KW-0732">Signal</keyword>
<reference evidence="5" key="3">
    <citation type="submission" date="2015-04" db="UniProtKB">
        <authorList>
            <consortium name="EnsemblPlants"/>
        </authorList>
    </citation>
    <scope>IDENTIFICATION</scope>
    <source>
        <strain evidence="5">cv. Jemalong A17</strain>
    </source>
</reference>
<evidence type="ECO:0000313" key="4">
    <source>
        <dbReference type="EMBL" id="RHN52004.1"/>
    </source>
</evidence>
<reference evidence="3 6" key="2">
    <citation type="journal article" date="2014" name="BMC Genomics">
        <title>An improved genome release (version Mt4.0) for the model legume Medicago truncatula.</title>
        <authorList>
            <person name="Tang H."/>
            <person name="Krishnakumar V."/>
            <person name="Bidwell S."/>
            <person name="Rosen B."/>
            <person name="Chan A."/>
            <person name="Zhou S."/>
            <person name="Gentzbittel L."/>
            <person name="Childs K.L."/>
            <person name="Yandell M."/>
            <person name="Gundlach H."/>
            <person name="Mayer K.F."/>
            <person name="Schwartz D.C."/>
            <person name="Town C.D."/>
        </authorList>
    </citation>
    <scope>GENOME REANNOTATION</scope>
    <source>
        <strain evidence="3">A17</strain>
        <strain evidence="5 6">cv. Jemalong A17</strain>
    </source>
</reference>
<feature type="domain" description="Late nodulin" evidence="2">
    <location>
        <begin position="1"/>
        <end position="53"/>
    </location>
</feature>
<gene>
    <name evidence="3" type="ordered locus">MTR_6g463320</name>
    <name evidence="4" type="ORF">MtrunA17_Chr6g0475621</name>
</gene>
<dbReference type="Proteomes" id="UP000002051">
    <property type="component" value="Chromosome 6"/>
</dbReference>
<organism evidence="3 6">
    <name type="scientific">Medicago truncatula</name>
    <name type="common">Barrel medic</name>
    <name type="synonym">Medicago tribuloides</name>
    <dbReference type="NCBI Taxonomy" id="3880"/>
    <lineage>
        <taxon>Eukaryota</taxon>
        <taxon>Viridiplantae</taxon>
        <taxon>Streptophyta</taxon>
        <taxon>Embryophyta</taxon>
        <taxon>Tracheophyta</taxon>
        <taxon>Spermatophyta</taxon>
        <taxon>Magnoliopsida</taxon>
        <taxon>eudicotyledons</taxon>
        <taxon>Gunneridae</taxon>
        <taxon>Pentapetalae</taxon>
        <taxon>rosids</taxon>
        <taxon>fabids</taxon>
        <taxon>Fabales</taxon>
        <taxon>Fabaceae</taxon>
        <taxon>Papilionoideae</taxon>
        <taxon>50 kb inversion clade</taxon>
        <taxon>NPAAA clade</taxon>
        <taxon>Hologalegina</taxon>
        <taxon>IRL clade</taxon>
        <taxon>Trifolieae</taxon>
        <taxon>Medicago</taxon>
    </lineage>
</organism>
<protein>
    <submittedName>
        <fullName evidence="3">Nodule Cysteine-Rich (NCR) secreted peptide</fullName>
    </submittedName>
    <submittedName>
        <fullName evidence="4">Putative Late nodulin</fullName>
    </submittedName>
</protein>
<dbReference type="Proteomes" id="UP000265566">
    <property type="component" value="Chromosome 6"/>
</dbReference>
<dbReference type="EMBL" id="CM001222">
    <property type="protein sequence ID" value="KEH26501.1"/>
    <property type="molecule type" value="Genomic_DNA"/>
</dbReference>
<name>A0A072UAP3_MEDTR</name>
<reference evidence="3 6" key="1">
    <citation type="journal article" date="2011" name="Nature">
        <title>The Medicago genome provides insight into the evolution of rhizobial symbioses.</title>
        <authorList>
            <person name="Young N.D."/>
            <person name="Debelle F."/>
            <person name="Oldroyd G.E."/>
            <person name="Geurts R."/>
            <person name="Cannon S.B."/>
            <person name="Udvardi M.K."/>
            <person name="Benedito V.A."/>
            <person name="Mayer K.F."/>
            <person name="Gouzy J."/>
            <person name="Schoof H."/>
            <person name="Van de Peer Y."/>
            <person name="Proost S."/>
            <person name="Cook D.R."/>
            <person name="Meyers B.C."/>
            <person name="Spannagl M."/>
            <person name="Cheung F."/>
            <person name="De Mita S."/>
            <person name="Krishnakumar V."/>
            <person name="Gundlach H."/>
            <person name="Zhou S."/>
            <person name="Mudge J."/>
            <person name="Bharti A.K."/>
            <person name="Murray J.D."/>
            <person name="Naoumkina M.A."/>
            <person name="Rosen B."/>
            <person name="Silverstein K.A."/>
            <person name="Tang H."/>
            <person name="Rombauts S."/>
            <person name="Zhao P.X."/>
            <person name="Zhou P."/>
            <person name="Barbe V."/>
            <person name="Bardou P."/>
            <person name="Bechner M."/>
            <person name="Bellec A."/>
            <person name="Berger A."/>
            <person name="Berges H."/>
            <person name="Bidwell S."/>
            <person name="Bisseling T."/>
            <person name="Choisne N."/>
            <person name="Couloux A."/>
            <person name="Denny R."/>
            <person name="Deshpande S."/>
            <person name="Dai X."/>
            <person name="Doyle J.J."/>
            <person name="Dudez A.M."/>
            <person name="Farmer A.D."/>
            <person name="Fouteau S."/>
            <person name="Franken C."/>
            <person name="Gibelin C."/>
            <person name="Gish J."/>
            <person name="Goldstein S."/>
            <person name="Gonzalez A.J."/>
            <person name="Green P.J."/>
            <person name="Hallab A."/>
            <person name="Hartog M."/>
            <person name="Hua A."/>
            <person name="Humphray S.J."/>
            <person name="Jeong D.H."/>
            <person name="Jing Y."/>
            <person name="Jocker A."/>
            <person name="Kenton S.M."/>
            <person name="Kim D.J."/>
            <person name="Klee K."/>
            <person name="Lai H."/>
            <person name="Lang C."/>
            <person name="Lin S."/>
            <person name="Macmil S.L."/>
            <person name="Magdelenat G."/>
            <person name="Matthews L."/>
            <person name="McCorrison J."/>
            <person name="Monaghan E.L."/>
            <person name="Mun J.H."/>
            <person name="Najar F.Z."/>
            <person name="Nicholson C."/>
            <person name="Noirot C."/>
            <person name="O'Bleness M."/>
            <person name="Paule C.R."/>
            <person name="Poulain J."/>
            <person name="Prion F."/>
            <person name="Qin B."/>
            <person name="Qu C."/>
            <person name="Retzel E.F."/>
            <person name="Riddle C."/>
            <person name="Sallet E."/>
            <person name="Samain S."/>
            <person name="Samson N."/>
            <person name="Sanders I."/>
            <person name="Saurat O."/>
            <person name="Scarpelli C."/>
            <person name="Schiex T."/>
            <person name="Segurens B."/>
            <person name="Severin A.J."/>
            <person name="Sherrier D.J."/>
            <person name="Shi R."/>
            <person name="Sims S."/>
            <person name="Singer S.R."/>
            <person name="Sinharoy S."/>
            <person name="Sterck L."/>
            <person name="Viollet A."/>
            <person name="Wang B.B."/>
            <person name="Wang K."/>
            <person name="Wang M."/>
            <person name="Wang X."/>
            <person name="Warfsmann J."/>
            <person name="Weissenbach J."/>
            <person name="White D.D."/>
            <person name="White J.D."/>
            <person name="Wiley G.B."/>
            <person name="Wincker P."/>
            <person name="Xing Y."/>
            <person name="Yang L."/>
            <person name="Yao Z."/>
            <person name="Ying F."/>
            <person name="Zhai J."/>
            <person name="Zhou L."/>
            <person name="Zuber A."/>
            <person name="Denarie J."/>
            <person name="Dixon R.A."/>
            <person name="May G.D."/>
            <person name="Schwartz D.C."/>
            <person name="Rogers J."/>
            <person name="Quetier F."/>
            <person name="Town C.D."/>
            <person name="Roe B.A."/>
        </authorList>
    </citation>
    <scope>NUCLEOTIDE SEQUENCE [LARGE SCALE GENOMIC DNA]</scope>
    <source>
        <strain evidence="3">A17</strain>
        <strain evidence="5 6">cv. Jemalong A17</strain>
    </source>
</reference>
<dbReference type="EnsemblPlants" id="KEH26501">
    <property type="protein sequence ID" value="KEH26501"/>
    <property type="gene ID" value="MTR_6g463320"/>
</dbReference>